<feature type="region of interest" description="Disordered" evidence="3">
    <location>
        <begin position="313"/>
        <end position="341"/>
    </location>
</feature>
<gene>
    <name evidence="5" type="ORF">CSSPJE1EN2_LOCUS5728</name>
</gene>
<dbReference type="PROSITE" id="PS50102">
    <property type="entry name" value="RRM"/>
    <property type="match status" value="1"/>
</dbReference>
<sequence length="462" mass="49885">MGMMVTATSITAMAVPILRTFASQGIVRQNAETGVVAVRCCVSACGAMVSGPPPWIEKADCFSAPPAAAPAVWLKTCCSGHRVQVSTLAVKKKKKESLDFSLDNDIGEDDEVIGDMDEWINNKPAGFGNKVYDTALEEKLLAEIEHDKKSRLAAAMGLKENNGKANGKKSGKAGKAIRADPPAGVEVWVGNLPRKKNVDRDLWAALRSVGGLLHVRPIVFAQNEKTREPLCKGYAFLTFKTDGDALDFVAKYHGTNIKYGRVEKKLACEVAGSDSPWSPTKLTTQTAVTAATGVPKLHVRDNEATISLALPSTGTTQDSAHISDSRNEPLDASVVPGEKGDDEGKRILELELRVRQMERELKEKDAKLRQVAVVEQERIEMLEKRVLGKFKAIAAGTRAAKTKSEGASTGKKKGPKAVNRKTKSVKPMITLGSANRLKLKERKVLTDVMSKYAADPVEGVIS</sequence>
<evidence type="ECO:0000313" key="6">
    <source>
        <dbReference type="Proteomes" id="UP001497522"/>
    </source>
</evidence>
<dbReference type="InterPro" id="IPR012677">
    <property type="entry name" value="Nucleotide-bd_a/b_plait_sf"/>
</dbReference>
<dbReference type="PANTHER" id="PTHR37200">
    <property type="entry name" value="RNA-BINDING (RRM/RBD/RNP MOTIFS) FAMILY PROTEIN"/>
    <property type="match status" value="1"/>
</dbReference>
<accession>A0ABP1AJL5</accession>
<dbReference type="Gene3D" id="3.30.70.330">
    <property type="match status" value="1"/>
</dbReference>
<organism evidence="5 6">
    <name type="scientific">Sphagnum jensenii</name>
    <dbReference type="NCBI Taxonomy" id="128206"/>
    <lineage>
        <taxon>Eukaryota</taxon>
        <taxon>Viridiplantae</taxon>
        <taxon>Streptophyta</taxon>
        <taxon>Embryophyta</taxon>
        <taxon>Bryophyta</taxon>
        <taxon>Sphagnophytina</taxon>
        <taxon>Sphagnopsida</taxon>
        <taxon>Sphagnales</taxon>
        <taxon>Sphagnaceae</taxon>
        <taxon>Sphagnum</taxon>
    </lineage>
</organism>
<dbReference type="EMBL" id="OZ023714">
    <property type="protein sequence ID" value="CAK9862733.1"/>
    <property type="molecule type" value="Genomic_DNA"/>
</dbReference>
<dbReference type="Proteomes" id="UP001497522">
    <property type="component" value="Chromosome 13"/>
</dbReference>
<keyword evidence="6" id="KW-1185">Reference proteome</keyword>
<dbReference type="PANTHER" id="PTHR37200:SF1">
    <property type="entry name" value="RNA-BINDING (RRM_RBD_RNP MOTIFS) FAMILY PROTEIN"/>
    <property type="match status" value="1"/>
</dbReference>
<evidence type="ECO:0000256" key="3">
    <source>
        <dbReference type="SAM" id="MobiDB-lite"/>
    </source>
</evidence>
<dbReference type="InterPro" id="IPR035979">
    <property type="entry name" value="RBD_domain_sf"/>
</dbReference>
<keyword evidence="1" id="KW-0694">RNA-binding</keyword>
<reference evidence="5" key="1">
    <citation type="submission" date="2024-03" db="EMBL/GenBank/DDBJ databases">
        <authorList>
            <consortium name="ELIXIR-Norway"/>
            <consortium name="Elixir Norway"/>
        </authorList>
    </citation>
    <scope>NUCLEOTIDE SEQUENCE</scope>
</reference>
<dbReference type="CDD" id="cd00590">
    <property type="entry name" value="RRM_SF"/>
    <property type="match status" value="1"/>
</dbReference>
<feature type="compositionally biased region" description="Basic residues" evidence="3">
    <location>
        <begin position="410"/>
        <end position="424"/>
    </location>
</feature>
<name>A0ABP1AJL5_9BRYO</name>
<dbReference type="SMART" id="SM00360">
    <property type="entry name" value="RRM"/>
    <property type="match status" value="1"/>
</dbReference>
<feature type="domain" description="RRM" evidence="4">
    <location>
        <begin position="185"/>
        <end position="273"/>
    </location>
</feature>
<protein>
    <recommendedName>
        <fullName evidence="4">RRM domain-containing protein</fullName>
    </recommendedName>
</protein>
<evidence type="ECO:0000313" key="5">
    <source>
        <dbReference type="EMBL" id="CAK9862733.1"/>
    </source>
</evidence>
<keyword evidence="2" id="KW-0175">Coiled coil</keyword>
<dbReference type="InterPro" id="IPR000504">
    <property type="entry name" value="RRM_dom"/>
</dbReference>
<evidence type="ECO:0000256" key="2">
    <source>
        <dbReference type="SAM" id="Coils"/>
    </source>
</evidence>
<dbReference type="SUPFAM" id="SSF54928">
    <property type="entry name" value="RNA-binding domain, RBD"/>
    <property type="match status" value="1"/>
</dbReference>
<evidence type="ECO:0000256" key="1">
    <source>
        <dbReference type="PROSITE-ProRule" id="PRU00176"/>
    </source>
</evidence>
<proteinExistence type="predicted"/>
<evidence type="ECO:0000259" key="4">
    <source>
        <dbReference type="PROSITE" id="PS50102"/>
    </source>
</evidence>
<feature type="region of interest" description="Disordered" evidence="3">
    <location>
        <begin position="399"/>
        <end position="427"/>
    </location>
</feature>
<feature type="coiled-coil region" evidence="2">
    <location>
        <begin position="347"/>
        <end position="377"/>
    </location>
</feature>